<organism evidence="2 3">
    <name type="scientific">Nocardiopsis sediminis</name>
    <dbReference type="NCBI Taxonomy" id="1778267"/>
    <lineage>
        <taxon>Bacteria</taxon>
        <taxon>Bacillati</taxon>
        <taxon>Actinomycetota</taxon>
        <taxon>Actinomycetes</taxon>
        <taxon>Streptosporangiales</taxon>
        <taxon>Nocardiopsidaceae</taxon>
        <taxon>Nocardiopsis</taxon>
    </lineage>
</organism>
<protein>
    <recommendedName>
        <fullName evidence="4">DUF2269 family protein</fullName>
    </recommendedName>
</protein>
<feature type="transmembrane region" description="Helical" evidence="1">
    <location>
        <begin position="77"/>
        <end position="99"/>
    </location>
</feature>
<comment type="caution">
    <text evidence="2">The sequence shown here is derived from an EMBL/GenBank/DDBJ whole genome shotgun (WGS) entry which is preliminary data.</text>
</comment>
<keyword evidence="1" id="KW-1133">Transmembrane helix</keyword>
<feature type="transmembrane region" description="Helical" evidence="1">
    <location>
        <begin position="44"/>
        <end position="65"/>
    </location>
</feature>
<dbReference type="Proteomes" id="UP001595847">
    <property type="component" value="Unassembled WGS sequence"/>
</dbReference>
<sequence>MSAHVVASVGWLGVHGGVLALVVTGLAAESPGAAAGAYAGAAQLVRLLVLPLSLTALVTGLVLSLGTPWGLFRHYWVALKLVFTALLVAGSNLSLGPMVLDLAAATADGSVLPSDLDRARPAIALSVALTLLLASTLLSTVKPFGRIRTPARAG</sequence>
<accession>A0ABV8FTZ6</accession>
<dbReference type="EMBL" id="JBHSBH010000015">
    <property type="protein sequence ID" value="MFC3999625.1"/>
    <property type="molecule type" value="Genomic_DNA"/>
</dbReference>
<keyword evidence="1" id="KW-0812">Transmembrane</keyword>
<evidence type="ECO:0000313" key="2">
    <source>
        <dbReference type="EMBL" id="MFC3999625.1"/>
    </source>
</evidence>
<name>A0ABV8FTZ6_9ACTN</name>
<reference evidence="3" key="1">
    <citation type="journal article" date="2019" name="Int. J. Syst. Evol. Microbiol.">
        <title>The Global Catalogue of Microorganisms (GCM) 10K type strain sequencing project: providing services to taxonomists for standard genome sequencing and annotation.</title>
        <authorList>
            <consortium name="The Broad Institute Genomics Platform"/>
            <consortium name="The Broad Institute Genome Sequencing Center for Infectious Disease"/>
            <person name="Wu L."/>
            <person name="Ma J."/>
        </authorList>
    </citation>
    <scope>NUCLEOTIDE SEQUENCE [LARGE SCALE GENOMIC DNA]</scope>
    <source>
        <strain evidence="3">TBRC 1826</strain>
    </source>
</reference>
<keyword evidence="1" id="KW-0472">Membrane</keyword>
<gene>
    <name evidence="2" type="ORF">ACFOVU_27170</name>
</gene>
<evidence type="ECO:0000313" key="3">
    <source>
        <dbReference type="Proteomes" id="UP001595847"/>
    </source>
</evidence>
<feature type="transmembrane region" description="Helical" evidence="1">
    <location>
        <begin position="119"/>
        <end position="138"/>
    </location>
</feature>
<evidence type="ECO:0008006" key="4">
    <source>
        <dbReference type="Google" id="ProtNLM"/>
    </source>
</evidence>
<keyword evidence="3" id="KW-1185">Reference proteome</keyword>
<proteinExistence type="predicted"/>
<evidence type="ECO:0000256" key="1">
    <source>
        <dbReference type="SAM" id="Phobius"/>
    </source>
</evidence>